<feature type="region of interest" description="Disordered" evidence="1">
    <location>
        <begin position="68"/>
        <end position="94"/>
    </location>
</feature>
<protein>
    <submittedName>
        <fullName evidence="2">Uncharacterized protein</fullName>
    </submittedName>
</protein>
<dbReference type="Proteomes" id="UP001499863">
    <property type="component" value="Unassembled WGS sequence"/>
</dbReference>
<dbReference type="EMBL" id="BAAAKJ010000289">
    <property type="protein sequence ID" value="GAA1405091.1"/>
    <property type="molecule type" value="Genomic_DNA"/>
</dbReference>
<keyword evidence="3" id="KW-1185">Reference proteome</keyword>
<feature type="compositionally biased region" description="Polar residues" evidence="1">
    <location>
        <begin position="83"/>
        <end position="93"/>
    </location>
</feature>
<proteinExistence type="predicted"/>
<sequence>MPKPISRPARLVKATAGRDIIFMSTSGWATLASMTPQTRATTAATANRPRVLLEVQPQVLPWLTATSRAESQPARVRAPSGSAPPSLSVTGSVGTRRATRAIAIRPKTRPIQKMDL</sequence>
<organism evidence="2 3">
    <name type="scientific">Kitasatospora putterlickiae</name>
    <dbReference type="NCBI Taxonomy" id="221725"/>
    <lineage>
        <taxon>Bacteria</taxon>
        <taxon>Bacillati</taxon>
        <taxon>Actinomycetota</taxon>
        <taxon>Actinomycetes</taxon>
        <taxon>Kitasatosporales</taxon>
        <taxon>Streptomycetaceae</taxon>
        <taxon>Kitasatospora</taxon>
    </lineage>
</organism>
<accession>A0ABN1YI15</accession>
<gene>
    <name evidence="2" type="ORF">GCM10009639_51670</name>
</gene>
<evidence type="ECO:0000256" key="1">
    <source>
        <dbReference type="SAM" id="MobiDB-lite"/>
    </source>
</evidence>
<evidence type="ECO:0000313" key="2">
    <source>
        <dbReference type="EMBL" id="GAA1405091.1"/>
    </source>
</evidence>
<reference evidence="2 3" key="1">
    <citation type="journal article" date="2019" name="Int. J. Syst. Evol. Microbiol.">
        <title>The Global Catalogue of Microorganisms (GCM) 10K type strain sequencing project: providing services to taxonomists for standard genome sequencing and annotation.</title>
        <authorList>
            <consortium name="The Broad Institute Genomics Platform"/>
            <consortium name="The Broad Institute Genome Sequencing Center for Infectious Disease"/>
            <person name="Wu L."/>
            <person name="Ma J."/>
        </authorList>
    </citation>
    <scope>NUCLEOTIDE SEQUENCE [LARGE SCALE GENOMIC DNA]</scope>
    <source>
        <strain evidence="2 3">JCM 12393</strain>
    </source>
</reference>
<evidence type="ECO:0000313" key="3">
    <source>
        <dbReference type="Proteomes" id="UP001499863"/>
    </source>
</evidence>
<comment type="caution">
    <text evidence="2">The sequence shown here is derived from an EMBL/GenBank/DDBJ whole genome shotgun (WGS) entry which is preliminary data.</text>
</comment>
<name>A0ABN1YI15_9ACTN</name>